<sequence>MEHEEGVKLCVHHRDFDVGESITENIDKYLERSWKVVIIIPNAFAKSEWCQWEVDVVQERRRRHGRHVVLLIMLESIDSKHMTSRLRTLLDSVSPIMNQKGLGEVLFWKVVIESLRKPSGDPQRHYCNNNGKQTFFSSLNLFVFFNYIQTTKW</sequence>
<dbReference type="InterPro" id="IPR035897">
    <property type="entry name" value="Toll_tir_struct_dom_sf"/>
</dbReference>
<evidence type="ECO:0000256" key="4">
    <source>
        <dbReference type="ARBA" id="ARBA00022989"/>
    </source>
</evidence>
<dbReference type="PANTHER" id="PTHR24365">
    <property type="entry name" value="TOLL-LIKE RECEPTOR"/>
    <property type="match status" value="1"/>
</dbReference>
<evidence type="ECO:0000313" key="8">
    <source>
        <dbReference type="Proteomes" id="UP000507470"/>
    </source>
</evidence>
<keyword evidence="2" id="KW-0812">Transmembrane</keyword>
<dbReference type="OrthoDB" id="6155791at2759"/>
<dbReference type="SUPFAM" id="SSF52200">
    <property type="entry name" value="Toll/Interleukin receptor TIR domain"/>
    <property type="match status" value="1"/>
</dbReference>
<keyword evidence="4" id="KW-1133">Transmembrane helix</keyword>
<organism evidence="7 8">
    <name type="scientific">Mytilus coruscus</name>
    <name type="common">Sea mussel</name>
    <dbReference type="NCBI Taxonomy" id="42192"/>
    <lineage>
        <taxon>Eukaryota</taxon>
        <taxon>Metazoa</taxon>
        <taxon>Spiralia</taxon>
        <taxon>Lophotrochozoa</taxon>
        <taxon>Mollusca</taxon>
        <taxon>Bivalvia</taxon>
        <taxon>Autobranchia</taxon>
        <taxon>Pteriomorphia</taxon>
        <taxon>Mytilida</taxon>
        <taxon>Mytiloidea</taxon>
        <taxon>Mytilidae</taxon>
        <taxon>Mytilinae</taxon>
        <taxon>Mytilus</taxon>
    </lineage>
</organism>
<evidence type="ECO:0000256" key="3">
    <source>
        <dbReference type="ARBA" id="ARBA00022729"/>
    </source>
</evidence>
<dbReference type="Proteomes" id="UP000507470">
    <property type="component" value="Unassembled WGS sequence"/>
</dbReference>
<dbReference type="GO" id="GO:0038023">
    <property type="term" value="F:signaling receptor activity"/>
    <property type="evidence" value="ECO:0007669"/>
    <property type="project" value="TreeGrafter"/>
</dbReference>
<name>A0A6J8AA68_MYTCO</name>
<dbReference type="Pfam" id="PF01582">
    <property type="entry name" value="TIR"/>
    <property type="match status" value="1"/>
</dbReference>
<evidence type="ECO:0000256" key="1">
    <source>
        <dbReference type="ARBA" id="ARBA00004370"/>
    </source>
</evidence>
<gene>
    <name evidence="7" type="ORF">MCOR_4819</name>
</gene>
<dbReference type="GO" id="GO:0005886">
    <property type="term" value="C:plasma membrane"/>
    <property type="evidence" value="ECO:0007669"/>
    <property type="project" value="TreeGrafter"/>
</dbReference>
<dbReference type="InterPro" id="IPR000157">
    <property type="entry name" value="TIR_dom"/>
</dbReference>
<dbReference type="AlphaFoldDB" id="A0A6J8AA68"/>
<dbReference type="GO" id="GO:0007165">
    <property type="term" value="P:signal transduction"/>
    <property type="evidence" value="ECO:0007669"/>
    <property type="project" value="InterPro"/>
</dbReference>
<dbReference type="Gene3D" id="3.40.50.10140">
    <property type="entry name" value="Toll/interleukin-1 receptor homology (TIR) domain"/>
    <property type="match status" value="1"/>
</dbReference>
<comment type="subcellular location">
    <subcellularLocation>
        <location evidence="1">Membrane</location>
    </subcellularLocation>
</comment>
<evidence type="ECO:0000259" key="6">
    <source>
        <dbReference type="PROSITE" id="PS50104"/>
    </source>
</evidence>
<dbReference type="PANTHER" id="PTHR24365:SF530">
    <property type="entry name" value="MSTPROX-RELATED"/>
    <property type="match status" value="1"/>
</dbReference>
<evidence type="ECO:0000256" key="2">
    <source>
        <dbReference type="ARBA" id="ARBA00022692"/>
    </source>
</evidence>
<keyword evidence="5" id="KW-0472">Membrane</keyword>
<dbReference type="PROSITE" id="PS50104">
    <property type="entry name" value="TIR"/>
    <property type="match status" value="1"/>
</dbReference>
<keyword evidence="8" id="KW-1185">Reference proteome</keyword>
<evidence type="ECO:0000256" key="5">
    <source>
        <dbReference type="ARBA" id="ARBA00023136"/>
    </source>
</evidence>
<protein>
    <recommendedName>
        <fullName evidence="6">TIR domain-containing protein</fullName>
    </recommendedName>
</protein>
<dbReference type="EMBL" id="CACVKT020000843">
    <property type="protein sequence ID" value="CAC5363370.1"/>
    <property type="molecule type" value="Genomic_DNA"/>
</dbReference>
<accession>A0A6J8AA68</accession>
<evidence type="ECO:0000313" key="7">
    <source>
        <dbReference type="EMBL" id="CAC5363370.1"/>
    </source>
</evidence>
<proteinExistence type="predicted"/>
<keyword evidence="3" id="KW-0732">Signal</keyword>
<reference evidence="7 8" key="1">
    <citation type="submission" date="2020-06" db="EMBL/GenBank/DDBJ databases">
        <authorList>
            <person name="Li R."/>
            <person name="Bekaert M."/>
        </authorList>
    </citation>
    <scope>NUCLEOTIDE SEQUENCE [LARGE SCALE GENOMIC DNA]</scope>
    <source>
        <strain evidence="8">wild</strain>
    </source>
</reference>
<feature type="domain" description="TIR" evidence="6">
    <location>
        <begin position="1"/>
        <end position="115"/>
    </location>
</feature>